<dbReference type="InterPro" id="IPR006016">
    <property type="entry name" value="UspA"/>
</dbReference>
<dbReference type="SUPFAM" id="SSF52402">
    <property type="entry name" value="Adenine nucleotide alpha hydrolases-like"/>
    <property type="match status" value="1"/>
</dbReference>
<dbReference type="HOGENOM" id="CLU_939468_0_0_10"/>
<sequence length="296" mass="33211">MDKQSGGLAGCTISILSMKNILVLINPSAGAERIARLALKVAQQSGSNLLLCNTFELPMAKTLVFAGNDDTQWQQEPVLSVEALTDKLSYERQYRSNRAEHMPQINCLTKTDFNDDKVKKVVVDNQVTMIVTGIRDLLDLKTSDLMQMVNKANCPVFVIPDNTSFSSLDSSAYLTDLRYCDIEVIKFLKAFNSKIFVTHVSASGIPDMEDGYAQSLLSDAVAARLGYNKLFLRNVKGNNRKKDLETITKTASIKFFTIVNQKHNVLERFLSDTTETKRAYHHLPLLIVPYLNWHQA</sequence>
<dbReference type="AlphaFoldDB" id="H1YCP2"/>
<evidence type="ECO:0000259" key="1">
    <source>
        <dbReference type="Pfam" id="PF00582"/>
    </source>
</evidence>
<evidence type="ECO:0000313" key="3">
    <source>
        <dbReference type="Proteomes" id="UP000002774"/>
    </source>
</evidence>
<evidence type="ECO:0000313" key="2">
    <source>
        <dbReference type="EMBL" id="EHQ24229.1"/>
    </source>
</evidence>
<accession>H1YCP2</accession>
<dbReference type="Proteomes" id="UP000002774">
    <property type="component" value="Chromosome"/>
</dbReference>
<dbReference type="Gene3D" id="3.40.50.620">
    <property type="entry name" value="HUPs"/>
    <property type="match status" value="1"/>
</dbReference>
<dbReference type="Pfam" id="PF00582">
    <property type="entry name" value="Usp"/>
    <property type="match status" value="1"/>
</dbReference>
<protein>
    <submittedName>
        <fullName evidence="2">UspA domain-containing protein</fullName>
    </submittedName>
</protein>
<name>H1YCP2_9SPHI</name>
<dbReference type="InterPro" id="IPR014729">
    <property type="entry name" value="Rossmann-like_a/b/a_fold"/>
</dbReference>
<organism evidence="2 3">
    <name type="scientific">Mucilaginibacter paludis DSM 18603</name>
    <dbReference type="NCBI Taxonomy" id="714943"/>
    <lineage>
        <taxon>Bacteria</taxon>
        <taxon>Pseudomonadati</taxon>
        <taxon>Bacteroidota</taxon>
        <taxon>Sphingobacteriia</taxon>
        <taxon>Sphingobacteriales</taxon>
        <taxon>Sphingobacteriaceae</taxon>
        <taxon>Mucilaginibacter</taxon>
    </lineage>
</organism>
<dbReference type="eggNOG" id="COG0589">
    <property type="taxonomic scope" value="Bacteria"/>
</dbReference>
<proteinExistence type="predicted"/>
<dbReference type="EMBL" id="CM001403">
    <property type="protein sequence ID" value="EHQ24229.1"/>
    <property type="molecule type" value="Genomic_DNA"/>
</dbReference>
<feature type="domain" description="UspA" evidence="1">
    <location>
        <begin position="18"/>
        <end position="160"/>
    </location>
</feature>
<keyword evidence="3" id="KW-1185">Reference proteome</keyword>
<dbReference type="STRING" id="714943.Mucpa_0025"/>
<reference evidence="2" key="1">
    <citation type="submission" date="2011-09" db="EMBL/GenBank/DDBJ databases">
        <title>The permanent draft genome of Mucilaginibacter paludis DSM 18603.</title>
        <authorList>
            <consortium name="US DOE Joint Genome Institute (JGI-PGF)"/>
            <person name="Lucas S."/>
            <person name="Han J."/>
            <person name="Lapidus A."/>
            <person name="Bruce D."/>
            <person name="Goodwin L."/>
            <person name="Pitluck S."/>
            <person name="Peters L."/>
            <person name="Kyrpides N."/>
            <person name="Mavromatis K."/>
            <person name="Ivanova N."/>
            <person name="Mikhailova N."/>
            <person name="Held B."/>
            <person name="Detter J.C."/>
            <person name="Tapia R."/>
            <person name="Han C."/>
            <person name="Land M."/>
            <person name="Hauser L."/>
            <person name="Markowitz V."/>
            <person name="Cheng J.-F."/>
            <person name="Hugenholtz P."/>
            <person name="Woyke T."/>
            <person name="Wu D."/>
            <person name="Tindall B."/>
            <person name="Brambilla E."/>
            <person name="Klenk H.-P."/>
            <person name="Eisen J.A."/>
        </authorList>
    </citation>
    <scope>NUCLEOTIDE SEQUENCE [LARGE SCALE GENOMIC DNA]</scope>
    <source>
        <strain evidence="2">DSM 18603</strain>
    </source>
</reference>
<gene>
    <name evidence="2" type="ORF">Mucpa_0025</name>
</gene>